<protein>
    <submittedName>
        <fullName evidence="2">Alkyl hydroperoxide reductase AhpD</fullName>
    </submittedName>
</protein>
<proteinExistence type="predicted"/>
<dbReference type="InterPro" id="IPR029032">
    <property type="entry name" value="AhpD-like"/>
</dbReference>
<dbReference type="RefSeq" id="WP_271185696.1">
    <property type="nucleotide sequence ID" value="NZ_BSFE01000002.1"/>
</dbReference>
<accession>A0A9W6MMX6</accession>
<evidence type="ECO:0000259" key="1">
    <source>
        <dbReference type="Pfam" id="PF02627"/>
    </source>
</evidence>
<dbReference type="PANTHER" id="PTHR34846:SF10">
    <property type="entry name" value="CYTOPLASMIC PROTEIN"/>
    <property type="match status" value="1"/>
</dbReference>
<dbReference type="AlphaFoldDB" id="A0A9W6MMX6"/>
<name>A0A9W6MMX6_9PROT</name>
<dbReference type="Pfam" id="PF02627">
    <property type="entry name" value="CMD"/>
    <property type="match status" value="1"/>
</dbReference>
<dbReference type="Proteomes" id="UP001143486">
    <property type="component" value="Unassembled WGS sequence"/>
</dbReference>
<reference evidence="2" key="1">
    <citation type="journal article" date="2014" name="Int. J. Syst. Evol. Microbiol.">
        <title>Complete genome sequence of Corynebacterium casei LMG S-19264T (=DSM 44701T), isolated from a smear-ripened cheese.</title>
        <authorList>
            <consortium name="US DOE Joint Genome Institute (JGI-PGF)"/>
            <person name="Walter F."/>
            <person name="Albersmeier A."/>
            <person name="Kalinowski J."/>
            <person name="Ruckert C."/>
        </authorList>
    </citation>
    <scope>NUCLEOTIDE SEQUENCE</scope>
    <source>
        <strain evidence="2">VKM B-1513</strain>
    </source>
</reference>
<dbReference type="PANTHER" id="PTHR34846">
    <property type="entry name" value="4-CARBOXYMUCONOLACTONE DECARBOXYLASE FAMILY PROTEIN (AFU_ORTHOLOGUE AFUA_6G11590)"/>
    <property type="match status" value="1"/>
</dbReference>
<organism evidence="2 3">
    <name type="scientific">Maricaulis virginensis</name>
    <dbReference type="NCBI Taxonomy" id="144022"/>
    <lineage>
        <taxon>Bacteria</taxon>
        <taxon>Pseudomonadati</taxon>
        <taxon>Pseudomonadota</taxon>
        <taxon>Alphaproteobacteria</taxon>
        <taxon>Maricaulales</taxon>
        <taxon>Maricaulaceae</taxon>
        <taxon>Maricaulis</taxon>
    </lineage>
</organism>
<evidence type="ECO:0000313" key="3">
    <source>
        <dbReference type="Proteomes" id="UP001143486"/>
    </source>
</evidence>
<evidence type="ECO:0000313" key="2">
    <source>
        <dbReference type="EMBL" id="GLK51311.1"/>
    </source>
</evidence>
<keyword evidence="3" id="KW-1185">Reference proteome</keyword>
<dbReference type="SUPFAM" id="SSF69118">
    <property type="entry name" value="AhpD-like"/>
    <property type="match status" value="1"/>
</dbReference>
<dbReference type="InterPro" id="IPR003779">
    <property type="entry name" value="CMD-like"/>
</dbReference>
<reference evidence="2" key="2">
    <citation type="submission" date="2023-01" db="EMBL/GenBank/DDBJ databases">
        <authorList>
            <person name="Sun Q."/>
            <person name="Evtushenko L."/>
        </authorList>
    </citation>
    <scope>NUCLEOTIDE SEQUENCE</scope>
    <source>
        <strain evidence="2">VKM B-1513</strain>
    </source>
</reference>
<dbReference type="EMBL" id="BSFE01000002">
    <property type="protein sequence ID" value="GLK51311.1"/>
    <property type="molecule type" value="Genomic_DNA"/>
</dbReference>
<dbReference type="Gene3D" id="1.20.1290.10">
    <property type="entry name" value="AhpD-like"/>
    <property type="match status" value="1"/>
</dbReference>
<sequence>MTAHTEIRADRDLPDVFNAFIAAQTAILETGLEPALRHLVVLRASQINGCAFCVKMHTREAREDGETNERLDRLVAWRHMSDFTAREKAAFAWTEALTIIDPAAELEPLRAGLARHFEAREIAALTALIAMINLWNRMQVARH</sequence>
<dbReference type="InterPro" id="IPR004675">
    <property type="entry name" value="AhpD_core"/>
</dbReference>
<feature type="domain" description="Carboxymuconolactone decarboxylase-like" evidence="1">
    <location>
        <begin position="14"/>
        <end position="96"/>
    </location>
</feature>
<dbReference type="NCBIfam" id="TIGR00778">
    <property type="entry name" value="ahpD_dom"/>
    <property type="match status" value="1"/>
</dbReference>
<dbReference type="GO" id="GO:0051920">
    <property type="term" value="F:peroxiredoxin activity"/>
    <property type="evidence" value="ECO:0007669"/>
    <property type="project" value="InterPro"/>
</dbReference>
<comment type="caution">
    <text evidence="2">The sequence shown here is derived from an EMBL/GenBank/DDBJ whole genome shotgun (WGS) entry which is preliminary data.</text>
</comment>
<gene>
    <name evidence="2" type="ORF">GCM10017621_08190</name>
</gene>